<evidence type="ECO:0000256" key="3">
    <source>
        <dbReference type="ARBA" id="ARBA00022989"/>
    </source>
</evidence>
<feature type="transmembrane region" description="Helical" evidence="9">
    <location>
        <begin position="184"/>
        <end position="205"/>
    </location>
</feature>
<keyword evidence="5 9" id="KW-0472">Membrane</keyword>
<dbReference type="PANTHER" id="PTHR24235:SF29">
    <property type="entry name" value="GH23382P"/>
    <property type="match status" value="1"/>
</dbReference>
<dbReference type="PROSITE" id="PS50262">
    <property type="entry name" value="G_PROTEIN_RECEP_F1_2"/>
    <property type="match status" value="1"/>
</dbReference>
<feature type="signal peptide" evidence="10">
    <location>
        <begin position="1"/>
        <end position="25"/>
    </location>
</feature>
<evidence type="ECO:0000256" key="5">
    <source>
        <dbReference type="ARBA" id="ARBA00023136"/>
    </source>
</evidence>
<keyword evidence="10" id="KW-0732">Signal</keyword>
<evidence type="ECO:0000313" key="12">
    <source>
        <dbReference type="EMBL" id="VEL11590.1"/>
    </source>
</evidence>
<feature type="non-terminal residue" evidence="12">
    <location>
        <position position="304"/>
    </location>
</feature>
<name>A0A3S5AAW8_9PLAT</name>
<keyword evidence="13" id="KW-1185">Reference proteome</keyword>
<sequence length="304" mass="33735">MHLQRNSGLLDVFICFLLLSNVVHSSVINSLNSTANGHNKRESNLNTLSVIYEKGAFYVIAVPVTTNKGLFASSNISTRLWQETFSSDFTGKYNLEQFALHHIPLVRLVLFLLYGLFAIVGLVTNLFVIVILVTVRRRALANVTNLFVLALAISDFVMCSFSMPLQVYYEMQETVKLSTSVCRFFFAGFGVPMHISCLTILLIAIDRYRIIVYPLRPRMSPLMAMLLIGLTIGVSIINSLPVALVTKSHISWPPMQTLYVDNRTPVVEARAVSKLASNVTPALTTMPKWTSLRLALDSASSSAV</sequence>
<dbReference type="InterPro" id="IPR000276">
    <property type="entry name" value="GPCR_Rhodpsn"/>
</dbReference>
<dbReference type="Gene3D" id="1.20.1070.10">
    <property type="entry name" value="Rhodopsin 7-helix transmembrane proteins"/>
    <property type="match status" value="1"/>
</dbReference>
<keyword evidence="3 9" id="KW-1133">Transmembrane helix</keyword>
<organism evidence="12 13">
    <name type="scientific">Protopolystoma xenopodis</name>
    <dbReference type="NCBI Taxonomy" id="117903"/>
    <lineage>
        <taxon>Eukaryota</taxon>
        <taxon>Metazoa</taxon>
        <taxon>Spiralia</taxon>
        <taxon>Lophotrochozoa</taxon>
        <taxon>Platyhelminthes</taxon>
        <taxon>Monogenea</taxon>
        <taxon>Polyopisthocotylea</taxon>
        <taxon>Polystomatidea</taxon>
        <taxon>Polystomatidae</taxon>
        <taxon>Protopolystoma</taxon>
    </lineage>
</organism>
<keyword evidence="7 8" id="KW-0807">Transducer</keyword>
<evidence type="ECO:0000256" key="4">
    <source>
        <dbReference type="ARBA" id="ARBA00023040"/>
    </source>
</evidence>
<dbReference type="OrthoDB" id="9046662at2759"/>
<keyword evidence="4 8" id="KW-0297">G-protein coupled receptor</keyword>
<dbReference type="PROSITE" id="PS00237">
    <property type="entry name" value="G_PROTEIN_RECEP_F1_1"/>
    <property type="match status" value="1"/>
</dbReference>
<evidence type="ECO:0000256" key="10">
    <source>
        <dbReference type="SAM" id="SignalP"/>
    </source>
</evidence>
<feature type="transmembrane region" description="Helical" evidence="9">
    <location>
        <begin position="146"/>
        <end position="164"/>
    </location>
</feature>
<feature type="transmembrane region" description="Helical" evidence="9">
    <location>
        <begin position="226"/>
        <end position="245"/>
    </location>
</feature>
<dbReference type="GO" id="GO:0004930">
    <property type="term" value="F:G protein-coupled receptor activity"/>
    <property type="evidence" value="ECO:0007669"/>
    <property type="project" value="UniProtKB-KW"/>
</dbReference>
<dbReference type="Proteomes" id="UP000784294">
    <property type="component" value="Unassembled WGS sequence"/>
</dbReference>
<dbReference type="SUPFAM" id="SSF81321">
    <property type="entry name" value="Family A G protein-coupled receptor-like"/>
    <property type="match status" value="1"/>
</dbReference>
<dbReference type="AlphaFoldDB" id="A0A3S5AAW8"/>
<dbReference type="PRINTS" id="PR00237">
    <property type="entry name" value="GPCRRHODOPSN"/>
</dbReference>
<keyword evidence="2 8" id="KW-0812">Transmembrane</keyword>
<feature type="transmembrane region" description="Helical" evidence="9">
    <location>
        <begin position="108"/>
        <end position="134"/>
    </location>
</feature>
<dbReference type="EMBL" id="CAAALY010012254">
    <property type="protein sequence ID" value="VEL11590.1"/>
    <property type="molecule type" value="Genomic_DNA"/>
</dbReference>
<comment type="caution">
    <text evidence="12">The sequence shown here is derived from an EMBL/GenBank/DDBJ whole genome shotgun (WGS) entry which is preliminary data.</text>
</comment>
<gene>
    <name evidence="12" type="ORF">PXEA_LOCUS5030</name>
</gene>
<feature type="domain" description="G-protein coupled receptors family 1 profile" evidence="11">
    <location>
        <begin position="124"/>
        <end position="244"/>
    </location>
</feature>
<comment type="similarity">
    <text evidence="8">Belongs to the G-protein coupled receptor 1 family.</text>
</comment>
<evidence type="ECO:0000256" key="1">
    <source>
        <dbReference type="ARBA" id="ARBA00004141"/>
    </source>
</evidence>
<proteinExistence type="inferred from homology"/>
<accession>A0A3S5AAW8</accession>
<evidence type="ECO:0000313" key="13">
    <source>
        <dbReference type="Proteomes" id="UP000784294"/>
    </source>
</evidence>
<evidence type="ECO:0000256" key="8">
    <source>
        <dbReference type="RuleBase" id="RU000688"/>
    </source>
</evidence>
<evidence type="ECO:0000259" key="11">
    <source>
        <dbReference type="PROSITE" id="PS50262"/>
    </source>
</evidence>
<comment type="subcellular location">
    <subcellularLocation>
        <location evidence="1">Membrane</location>
        <topology evidence="1">Multi-pass membrane protein</topology>
    </subcellularLocation>
</comment>
<feature type="chain" id="PRO_5018554677" description="G-protein coupled receptors family 1 profile domain-containing protein" evidence="10">
    <location>
        <begin position="26"/>
        <end position="304"/>
    </location>
</feature>
<evidence type="ECO:0000256" key="6">
    <source>
        <dbReference type="ARBA" id="ARBA00023170"/>
    </source>
</evidence>
<reference evidence="12" key="1">
    <citation type="submission" date="2018-11" db="EMBL/GenBank/DDBJ databases">
        <authorList>
            <consortium name="Pathogen Informatics"/>
        </authorList>
    </citation>
    <scope>NUCLEOTIDE SEQUENCE</scope>
</reference>
<dbReference type="PANTHER" id="PTHR24235">
    <property type="entry name" value="NEUROPEPTIDE Y RECEPTOR"/>
    <property type="match status" value="1"/>
</dbReference>
<evidence type="ECO:0000256" key="9">
    <source>
        <dbReference type="SAM" id="Phobius"/>
    </source>
</evidence>
<protein>
    <recommendedName>
        <fullName evidence="11">G-protein coupled receptors family 1 profile domain-containing protein</fullName>
    </recommendedName>
</protein>
<evidence type="ECO:0000256" key="2">
    <source>
        <dbReference type="ARBA" id="ARBA00022692"/>
    </source>
</evidence>
<dbReference type="Pfam" id="PF00001">
    <property type="entry name" value="7tm_1"/>
    <property type="match status" value="1"/>
</dbReference>
<keyword evidence="6 8" id="KW-0675">Receptor</keyword>
<evidence type="ECO:0000256" key="7">
    <source>
        <dbReference type="ARBA" id="ARBA00023224"/>
    </source>
</evidence>
<dbReference type="InterPro" id="IPR017452">
    <property type="entry name" value="GPCR_Rhodpsn_7TM"/>
</dbReference>
<dbReference type="GO" id="GO:0016020">
    <property type="term" value="C:membrane"/>
    <property type="evidence" value="ECO:0007669"/>
    <property type="project" value="UniProtKB-SubCell"/>
</dbReference>